<keyword evidence="2" id="KW-1185">Reference proteome</keyword>
<dbReference type="Proteomes" id="UP000805649">
    <property type="component" value="Unassembled WGS sequence"/>
</dbReference>
<organism evidence="1 2">
    <name type="scientific">Colletotrichum truncatum</name>
    <name type="common">Anthracnose fungus</name>
    <name type="synonym">Colletotrichum capsici</name>
    <dbReference type="NCBI Taxonomy" id="5467"/>
    <lineage>
        <taxon>Eukaryota</taxon>
        <taxon>Fungi</taxon>
        <taxon>Dikarya</taxon>
        <taxon>Ascomycota</taxon>
        <taxon>Pezizomycotina</taxon>
        <taxon>Sordariomycetes</taxon>
        <taxon>Hypocreomycetidae</taxon>
        <taxon>Glomerellales</taxon>
        <taxon>Glomerellaceae</taxon>
        <taxon>Colletotrichum</taxon>
        <taxon>Colletotrichum truncatum species complex</taxon>
    </lineage>
</organism>
<dbReference type="EMBL" id="VUJX02000010">
    <property type="protein sequence ID" value="KAL0931033.1"/>
    <property type="molecule type" value="Genomic_DNA"/>
</dbReference>
<evidence type="ECO:0000313" key="1">
    <source>
        <dbReference type="EMBL" id="KAL0931033.1"/>
    </source>
</evidence>
<sequence>MEAAIGIVGLSIQLIDSAVKVKRVVGTYRSASTEINRLALKVERVEAICGAIKRSFEGGVSNWRCSELIETWGVCVLRSIESTLAELHGIIIKLERRASQKRGLHTVGFSFLERKDDIRRLGSCLDEDLNHLQHMMTAEIFSRCGVVEQLVLPPQGAQIVLPKRQASLLSEITPCSAAFRDHTSSVVIEKIHRQKIHRIGLLGDVKTAMVTKRSRWQQSDEQINVKESKTYSFGLRGLAYRILFSWKLDTITPISYALNVQHIVSKEIDKTRFEKLTKIIEYGNLSGLQQMLITREVTLTSFIDCMTLFEFAAGFHQPDICRFLARQNLRQCLGEE</sequence>
<reference evidence="1 2" key="1">
    <citation type="journal article" date="2020" name="Phytopathology">
        <title>Genome Sequence Resources of Colletotrichum truncatum, C. plurivorum, C. musicola, and C. sojae: Four Species Pathogenic to Soybean (Glycine max).</title>
        <authorList>
            <person name="Rogerio F."/>
            <person name="Boufleur T.R."/>
            <person name="Ciampi-Guillardi M."/>
            <person name="Sukno S.A."/>
            <person name="Thon M.R."/>
            <person name="Massola Junior N.S."/>
            <person name="Baroncelli R."/>
        </authorList>
    </citation>
    <scope>NUCLEOTIDE SEQUENCE [LARGE SCALE GENOMIC DNA]</scope>
    <source>
        <strain evidence="1 2">CMES1059</strain>
    </source>
</reference>
<comment type="caution">
    <text evidence="1">The sequence shown here is derived from an EMBL/GenBank/DDBJ whole genome shotgun (WGS) entry which is preliminary data.</text>
</comment>
<proteinExistence type="predicted"/>
<accession>A0ACC3YGP5</accession>
<name>A0ACC3YGP5_COLTU</name>
<evidence type="ECO:0000313" key="2">
    <source>
        <dbReference type="Proteomes" id="UP000805649"/>
    </source>
</evidence>
<gene>
    <name evidence="1" type="ORF">CTRU02_213768</name>
</gene>
<protein>
    <submittedName>
        <fullName evidence="1">Uncharacterized protein</fullName>
    </submittedName>
</protein>